<evidence type="ECO:0000313" key="6">
    <source>
        <dbReference type="Proteomes" id="UP001497457"/>
    </source>
</evidence>
<evidence type="ECO:0000313" key="5">
    <source>
        <dbReference type="EMBL" id="CAL5056904.1"/>
    </source>
</evidence>
<dbReference type="GO" id="GO:0016491">
    <property type="term" value="F:oxidoreductase activity"/>
    <property type="evidence" value="ECO:0007669"/>
    <property type="project" value="UniProtKB-KW"/>
</dbReference>
<dbReference type="PRINTS" id="PR00080">
    <property type="entry name" value="SDRFAMILY"/>
</dbReference>
<protein>
    <submittedName>
        <fullName evidence="5">Uncharacterized protein</fullName>
    </submittedName>
</protein>
<organism evidence="5 6">
    <name type="scientific">Urochloa decumbens</name>
    <dbReference type="NCBI Taxonomy" id="240449"/>
    <lineage>
        <taxon>Eukaryota</taxon>
        <taxon>Viridiplantae</taxon>
        <taxon>Streptophyta</taxon>
        <taxon>Embryophyta</taxon>
        <taxon>Tracheophyta</taxon>
        <taxon>Spermatophyta</taxon>
        <taxon>Magnoliopsida</taxon>
        <taxon>Liliopsida</taxon>
        <taxon>Poales</taxon>
        <taxon>Poaceae</taxon>
        <taxon>PACMAD clade</taxon>
        <taxon>Panicoideae</taxon>
        <taxon>Panicodae</taxon>
        <taxon>Paniceae</taxon>
        <taxon>Melinidinae</taxon>
        <taxon>Urochloa</taxon>
    </lineage>
</organism>
<evidence type="ECO:0000256" key="4">
    <source>
        <dbReference type="RuleBase" id="RU000363"/>
    </source>
</evidence>
<name>A0ABC9EHB6_9POAL</name>
<dbReference type="EMBL" id="OZ075114">
    <property type="protein sequence ID" value="CAL5056904.1"/>
    <property type="molecule type" value="Genomic_DNA"/>
</dbReference>
<keyword evidence="6" id="KW-1185">Reference proteome</keyword>
<keyword evidence="3" id="KW-0560">Oxidoreductase</keyword>
<proteinExistence type="inferred from homology"/>
<dbReference type="InterPro" id="IPR002347">
    <property type="entry name" value="SDR_fam"/>
</dbReference>
<dbReference type="Proteomes" id="UP001497457">
    <property type="component" value="Chromosome 4rd"/>
</dbReference>
<comment type="similarity">
    <text evidence="1 4">Belongs to the short-chain dehydrogenases/reductases (SDR) family.</text>
</comment>
<keyword evidence="2" id="KW-0521">NADP</keyword>
<dbReference type="AlphaFoldDB" id="A0ABC9EHB6"/>
<dbReference type="InterPro" id="IPR036291">
    <property type="entry name" value="NAD(P)-bd_dom_sf"/>
</dbReference>
<dbReference type="PANTHER" id="PTHR43490:SF135">
    <property type="entry name" value="OS02G0640800 PROTEIN"/>
    <property type="match status" value="1"/>
</dbReference>
<dbReference type="Gene3D" id="3.40.50.720">
    <property type="entry name" value="NAD(P)-binding Rossmann-like Domain"/>
    <property type="match status" value="1"/>
</dbReference>
<sequence length="308" mass="33843">MEESVCCQYEKEVAVVTGGNRGIGLEICRQLASKGVTVVLTARDEKKGAEAVKTLGAHGLSNVVFHQLEVGDRPSTIRLAEFIRDKYGRLDILVNNAGSVGAATEIKDPESFQQELAGMVGLEKVEWIRKHTTEPYEKAEECFRTNYYGTKIVTEALLPLLQSSSHGRIVNISSYFGLLRFFSSEELIQELNNIDDLSEERLDELSESFLKDFKDGQLEPHGWPAEGGYPAYKVSKALANAYLRILAKNHPTLCINCVHPGYVSTDINFHTGDLTVEEGAKGALILALVPKGGMTGSFLDCTEVAPFI</sequence>
<evidence type="ECO:0000256" key="1">
    <source>
        <dbReference type="ARBA" id="ARBA00006484"/>
    </source>
</evidence>
<dbReference type="PRINTS" id="PR00081">
    <property type="entry name" value="GDHRDH"/>
</dbReference>
<gene>
    <name evidence="5" type="ORF">URODEC1_LOCUS95326</name>
</gene>
<dbReference type="PANTHER" id="PTHR43490">
    <property type="entry name" value="(+)-NEOMENTHOL DEHYDROGENASE"/>
    <property type="match status" value="1"/>
</dbReference>
<reference evidence="6" key="1">
    <citation type="submission" date="2024-06" db="EMBL/GenBank/DDBJ databases">
        <authorList>
            <person name="Ryan C."/>
        </authorList>
    </citation>
    <scope>NUCLEOTIDE SEQUENCE [LARGE SCALE GENOMIC DNA]</scope>
</reference>
<dbReference type="Pfam" id="PF00106">
    <property type="entry name" value="adh_short"/>
    <property type="match status" value="1"/>
</dbReference>
<accession>A0ABC9EHB6</accession>
<evidence type="ECO:0000256" key="3">
    <source>
        <dbReference type="ARBA" id="ARBA00023002"/>
    </source>
</evidence>
<reference evidence="5 6" key="2">
    <citation type="submission" date="2024-10" db="EMBL/GenBank/DDBJ databases">
        <authorList>
            <person name="Ryan C."/>
        </authorList>
    </citation>
    <scope>NUCLEOTIDE SEQUENCE [LARGE SCALE GENOMIC DNA]</scope>
</reference>
<evidence type="ECO:0000256" key="2">
    <source>
        <dbReference type="ARBA" id="ARBA00022857"/>
    </source>
</evidence>
<dbReference type="SUPFAM" id="SSF51735">
    <property type="entry name" value="NAD(P)-binding Rossmann-fold domains"/>
    <property type="match status" value="1"/>
</dbReference>